<dbReference type="GO" id="GO:0009061">
    <property type="term" value="P:anaerobic respiration"/>
    <property type="evidence" value="ECO:0007669"/>
    <property type="project" value="TreeGrafter"/>
</dbReference>
<dbReference type="GO" id="GO:0042597">
    <property type="term" value="C:periplasmic space"/>
    <property type="evidence" value="ECO:0007669"/>
    <property type="project" value="UniProtKB-SubCell"/>
</dbReference>
<dbReference type="PANTHER" id="PTHR43598:SF1">
    <property type="entry name" value="FORMATE DEHYDROGENASE-O MAJOR SUBUNIT"/>
    <property type="match status" value="1"/>
</dbReference>
<evidence type="ECO:0000256" key="5">
    <source>
        <dbReference type="ARBA" id="ARBA00022723"/>
    </source>
</evidence>
<evidence type="ECO:0000256" key="6">
    <source>
        <dbReference type="ARBA" id="ARBA00022729"/>
    </source>
</evidence>
<dbReference type="Proteomes" id="UP000030380">
    <property type="component" value="Unassembled WGS sequence"/>
</dbReference>
<dbReference type="InterPro" id="IPR006655">
    <property type="entry name" value="Mopterin_OxRdtase_prok_CS"/>
</dbReference>
<dbReference type="SUPFAM" id="SSF50692">
    <property type="entry name" value="ADC-like"/>
    <property type="match status" value="1"/>
</dbReference>
<evidence type="ECO:0000256" key="8">
    <source>
        <dbReference type="ARBA" id="ARBA00022933"/>
    </source>
</evidence>
<dbReference type="PROSITE" id="PS00932">
    <property type="entry name" value="MOLYBDOPTERIN_PROK_3"/>
    <property type="match status" value="1"/>
</dbReference>
<keyword evidence="11" id="KW-0411">Iron-sulfur</keyword>
<evidence type="ECO:0000313" key="15">
    <source>
        <dbReference type="Proteomes" id="UP000030380"/>
    </source>
</evidence>
<dbReference type="Pfam" id="PF01568">
    <property type="entry name" value="Molydop_binding"/>
    <property type="match status" value="1"/>
</dbReference>
<keyword evidence="15" id="KW-1185">Reference proteome</keyword>
<organism evidence="14 15">
    <name type="scientific">Chelonobacter oris</name>
    <dbReference type="NCBI Taxonomy" id="505317"/>
    <lineage>
        <taxon>Bacteria</taxon>
        <taxon>Pseudomonadati</taxon>
        <taxon>Pseudomonadota</taxon>
        <taxon>Gammaproteobacteria</taxon>
        <taxon>Pasteurellales</taxon>
        <taxon>Pasteurellaceae</taxon>
        <taxon>Chelonobacter</taxon>
    </lineage>
</organism>
<keyword evidence="10" id="KW-0408">Iron</keyword>
<dbReference type="PANTHER" id="PTHR43598">
    <property type="entry name" value="TUNGSTEN-CONTAINING FORMYLMETHANOFURAN DEHYDROGENASE 2 SUBUNIT B"/>
    <property type="match status" value="1"/>
</dbReference>
<evidence type="ECO:0000259" key="13">
    <source>
        <dbReference type="Pfam" id="PF01568"/>
    </source>
</evidence>
<dbReference type="GO" id="GO:0030151">
    <property type="term" value="F:molybdenum ion binding"/>
    <property type="evidence" value="ECO:0007669"/>
    <property type="project" value="TreeGrafter"/>
</dbReference>
<evidence type="ECO:0000256" key="9">
    <source>
        <dbReference type="ARBA" id="ARBA00023002"/>
    </source>
</evidence>
<evidence type="ECO:0000256" key="11">
    <source>
        <dbReference type="ARBA" id="ARBA00023014"/>
    </source>
</evidence>
<evidence type="ECO:0000313" key="14">
    <source>
        <dbReference type="EMBL" id="KGQ69576.1"/>
    </source>
</evidence>
<keyword evidence="6" id="KW-0732">Signal</keyword>
<evidence type="ECO:0000256" key="7">
    <source>
        <dbReference type="ARBA" id="ARBA00022764"/>
    </source>
</evidence>
<feature type="domain" description="Molybdopterin oxidoreductase" evidence="12">
    <location>
        <begin position="2"/>
        <end position="374"/>
    </location>
</feature>
<keyword evidence="9" id="KW-0560">Oxidoreductase</keyword>
<comment type="subcellular location">
    <subcellularLocation>
        <location evidence="2">Periplasm</location>
    </subcellularLocation>
</comment>
<evidence type="ECO:0000256" key="1">
    <source>
        <dbReference type="ARBA" id="ARBA00001966"/>
    </source>
</evidence>
<accession>A0A0A3AJT1</accession>
<comment type="similarity">
    <text evidence="3">Belongs to the prokaryotic molybdopterin-containing oxidoreductase family.</text>
</comment>
<dbReference type="AlphaFoldDB" id="A0A0A3AJT1"/>
<sequence length="806" mass="91012">MTNHWADIANADLVIVMGGNAAEAHPVGFRWVIEAKKRRGAKLMVVDPRFNRTAAVADFYSPIRSGTDIAFLSGVIKYLLDNDKIQHEYIQQYTNAGYLVDDGFTFEDGLFSGYDQEKHQYDKSTWTYQFDEEGFAKQDPTLQHPRCVINLLKQHVSRYTPEMVSRICGSSEKDFLHFCEELAKTSAKDKNATFLYALGWTQHTVGSQNIRTMAMIQLLLGNIGVSGGGVNALRGHSNVQGITDLGLFPHMLTGYMPLPTDKDTSLDVFLDRITPKLMQKDQVNYWKNTPKFFISLLKTFYGDKATADNQFGYHFLPKIDGAYDHFRYIDMMFEGKVNGYLCQGFNPIASYPNRAKMMTALSKLKYLVIMDPLKTDTSDFWQNYGEYNDVDTESIQTEVFRLPTTCFTEEDGSIANSGRWLQWHWKGSDQPQEAKPDVEILSELREYLLHLYQKEGGQGIEQLNAMQWNYLNPLEPRAEELAKENNGYALADLQDENGNVIVKKGELLSSFAQLRDDGSTSSGCWIYTGQWTEKGNMMARRDNSDPSGLGNTLNWAFAWPLNRRIIYNRASADRQGNPWDPTRQLVKWNGTNWNFNDIADYTGAPPGSNVSPFIMQPEGVSRLFAINKMAEGPFPEHYEPIESPIGTNPLHPNVIHNPAVRILPNDQKTMGNAGEFPYVATTYRLTEHFHYWTKNALLNVIAQPEQFIEMGEALAQEKGIKHGDEVKVFSKRGYIKAVAVVTKRIKALQVDGKTIHTIGVPIHWGFAGVGKKGFFANNLTPSVGDANTQTPEFKTFLVNIEKVTGA</sequence>
<dbReference type="EMBL" id="JSUM01000016">
    <property type="protein sequence ID" value="KGQ69576.1"/>
    <property type="molecule type" value="Genomic_DNA"/>
</dbReference>
<dbReference type="Gene3D" id="3.40.50.740">
    <property type="match status" value="1"/>
</dbReference>
<dbReference type="InterPro" id="IPR006657">
    <property type="entry name" value="MoPterin_dinucl-bd_dom"/>
</dbReference>
<evidence type="ECO:0000256" key="3">
    <source>
        <dbReference type="ARBA" id="ARBA00010312"/>
    </source>
</evidence>
<evidence type="ECO:0000256" key="10">
    <source>
        <dbReference type="ARBA" id="ARBA00023004"/>
    </source>
</evidence>
<dbReference type="FunFam" id="3.40.228.10:FF:000009">
    <property type="entry name" value="Formate dehydrogenase, alpha subunit, selenocysteine-containing"/>
    <property type="match status" value="1"/>
</dbReference>
<protein>
    <submittedName>
        <fullName evidence="14">Formate dehydrogenase</fullName>
    </submittedName>
</protein>
<dbReference type="InterPro" id="IPR006443">
    <property type="entry name" value="Formate-DH-alph_fdnG"/>
</dbReference>
<dbReference type="STRING" id="505317.OA57_10820"/>
<dbReference type="GO" id="GO:0009055">
    <property type="term" value="F:electron transfer activity"/>
    <property type="evidence" value="ECO:0007669"/>
    <property type="project" value="InterPro"/>
</dbReference>
<dbReference type="FunFam" id="2.40.40.20:FF:000017">
    <property type="entry name" value="Formate dehydrogenase, alpha subunit"/>
    <property type="match status" value="1"/>
</dbReference>
<dbReference type="GO" id="GO:0043546">
    <property type="term" value="F:molybdopterin cofactor binding"/>
    <property type="evidence" value="ECO:0007669"/>
    <property type="project" value="InterPro"/>
</dbReference>
<dbReference type="GO" id="GO:0047111">
    <property type="term" value="F:formate dehydrogenase (cytochrome-c-553) activity"/>
    <property type="evidence" value="ECO:0007669"/>
    <property type="project" value="InterPro"/>
</dbReference>
<dbReference type="GO" id="GO:0008863">
    <property type="term" value="F:formate dehydrogenase (NAD+) activity"/>
    <property type="evidence" value="ECO:0007669"/>
    <property type="project" value="InterPro"/>
</dbReference>
<gene>
    <name evidence="14" type="ORF">OA57_10820</name>
</gene>
<feature type="domain" description="Molybdopterin dinucleotide-binding" evidence="13">
    <location>
        <begin position="679"/>
        <end position="796"/>
    </location>
</feature>
<keyword evidence="5" id="KW-0479">Metal-binding</keyword>
<name>A0A0A3AJT1_9PAST</name>
<dbReference type="Pfam" id="PF00384">
    <property type="entry name" value="Molybdopterin"/>
    <property type="match status" value="1"/>
</dbReference>
<comment type="caution">
    <text evidence="14">The sequence shown here is derived from an EMBL/GenBank/DDBJ whole genome shotgun (WGS) entry which is preliminary data.</text>
</comment>
<dbReference type="SUPFAM" id="SSF53706">
    <property type="entry name" value="Formate dehydrogenase/DMSO reductase, domains 1-3"/>
    <property type="match status" value="1"/>
</dbReference>
<keyword evidence="8" id="KW-0712">Selenocysteine</keyword>
<keyword evidence="7" id="KW-0574">Periplasm</keyword>
<dbReference type="NCBIfam" id="TIGR01553">
    <property type="entry name" value="formate-DH-alph"/>
    <property type="match status" value="1"/>
</dbReference>
<dbReference type="FunFam" id="3.40.50.740:FF:000007">
    <property type="entry name" value="Formate dehydrogenase, alpha subunit, selenocysteine-containing"/>
    <property type="match status" value="1"/>
</dbReference>
<comment type="cofactor">
    <cofactor evidence="1">
        <name>[4Fe-4S] cluster</name>
        <dbReference type="ChEBI" id="CHEBI:49883"/>
    </cofactor>
</comment>
<dbReference type="GO" id="GO:0051539">
    <property type="term" value="F:4 iron, 4 sulfur cluster binding"/>
    <property type="evidence" value="ECO:0007669"/>
    <property type="project" value="UniProtKB-KW"/>
</dbReference>
<proteinExistence type="inferred from homology"/>
<evidence type="ECO:0000256" key="2">
    <source>
        <dbReference type="ARBA" id="ARBA00004418"/>
    </source>
</evidence>
<dbReference type="InterPro" id="IPR009010">
    <property type="entry name" value="Asp_de-COase-like_dom_sf"/>
</dbReference>
<dbReference type="Gene3D" id="2.40.40.20">
    <property type="match status" value="1"/>
</dbReference>
<dbReference type="Gene3D" id="3.40.228.10">
    <property type="entry name" value="Dimethylsulfoxide Reductase, domain 2"/>
    <property type="match status" value="2"/>
</dbReference>
<dbReference type="CDD" id="cd02792">
    <property type="entry name" value="MopB_CT_Formate-Dh-Na-like"/>
    <property type="match status" value="1"/>
</dbReference>
<reference evidence="14 15" key="1">
    <citation type="submission" date="2014-11" db="EMBL/GenBank/DDBJ databases">
        <title>Draft genome sequence of Chelonobacter oris 1662T, associated with respiratory disease in Hermann's Tortoises.</title>
        <authorList>
            <person name="Kudirkiene E."/>
            <person name="Hansen M.J."/>
            <person name="Bojesen A.M."/>
        </authorList>
    </citation>
    <scope>NUCLEOTIDE SEQUENCE [LARGE SCALE GENOMIC DNA]</scope>
    <source>
        <strain evidence="14 15">1662</strain>
    </source>
</reference>
<keyword evidence="4" id="KW-0004">4Fe-4S</keyword>
<evidence type="ECO:0000256" key="4">
    <source>
        <dbReference type="ARBA" id="ARBA00022485"/>
    </source>
</evidence>
<evidence type="ECO:0000259" key="12">
    <source>
        <dbReference type="Pfam" id="PF00384"/>
    </source>
</evidence>
<dbReference type="InterPro" id="IPR006656">
    <property type="entry name" value="Mopterin_OxRdtase"/>
</dbReference>